<dbReference type="PANTHER" id="PTHR43771">
    <property type="entry name" value="PHOSPHOMANNOMUTASE"/>
    <property type="match status" value="1"/>
</dbReference>
<evidence type="ECO:0000259" key="10">
    <source>
        <dbReference type="Pfam" id="PF02879"/>
    </source>
</evidence>
<dbReference type="EMBL" id="PNIM01000001">
    <property type="protein sequence ID" value="PMB76110.1"/>
    <property type="molecule type" value="Genomic_DNA"/>
</dbReference>
<dbReference type="Pfam" id="PF02878">
    <property type="entry name" value="PGM_PMM_I"/>
    <property type="match status" value="1"/>
</dbReference>
<dbReference type="Pfam" id="PF02880">
    <property type="entry name" value="PGM_PMM_III"/>
    <property type="match status" value="1"/>
</dbReference>
<comment type="caution">
    <text evidence="13">The sequence shown here is derived from an EMBL/GenBank/DDBJ whole genome shotgun (WGS) entry which is preliminary data.</text>
</comment>
<evidence type="ECO:0000256" key="2">
    <source>
        <dbReference type="ARBA" id="ARBA00010231"/>
    </source>
</evidence>
<dbReference type="Proteomes" id="UP000237153">
    <property type="component" value="Unassembled WGS sequence"/>
</dbReference>
<dbReference type="InterPro" id="IPR005843">
    <property type="entry name" value="A-D-PHexomutase_C"/>
</dbReference>
<dbReference type="InterPro" id="IPR016066">
    <property type="entry name" value="A-D-PHexomutase_CS"/>
</dbReference>
<evidence type="ECO:0000313" key="13">
    <source>
        <dbReference type="EMBL" id="PMB76110.1"/>
    </source>
</evidence>
<dbReference type="InterPro" id="IPR005846">
    <property type="entry name" value="A-D-PHexomutase_a/b/a-III"/>
</dbReference>
<dbReference type="Proteomes" id="UP000652307">
    <property type="component" value="Unassembled WGS sequence"/>
</dbReference>
<feature type="domain" description="Alpha-D-phosphohexomutase C-terminal" evidence="8">
    <location>
        <begin position="394"/>
        <end position="442"/>
    </location>
</feature>
<dbReference type="GeneID" id="12449474"/>
<dbReference type="SUPFAM" id="SSF55957">
    <property type="entry name" value="Phosphoglucomutase, C-terminal domain"/>
    <property type="match status" value="1"/>
</dbReference>
<dbReference type="Pfam" id="PF02879">
    <property type="entry name" value="PGM_PMM_II"/>
    <property type="match status" value="1"/>
</dbReference>
<dbReference type="EMBL" id="JADEZV010000005">
    <property type="protein sequence ID" value="MBE9391681.1"/>
    <property type="molecule type" value="Genomic_DNA"/>
</dbReference>
<evidence type="ECO:0000256" key="6">
    <source>
        <dbReference type="ARBA" id="ARBA00023235"/>
    </source>
</evidence>
<evidence type="ECO:0000313" key="12">
    <source>
        <dbReference type="EMBL" id="MBE9391681.1"/>
    </source>
</evidence>
<evidence type="ECO:0000256" key="5">
    <source>
        <dbReference type="ARBA" id="ARBA00022842"/>
    </source>
</evidence>
<reference evidence="12" key="2">
    <citation type="submission" date="2020-10" db="EMBL/GenBank/DDBJ databases">
        <title>Fervidococcus fontis strain 3639Fd - the first crenarchaeon capable of growth on lipids.</title>
        <authorList>
            <person name="Kochetkova T.V."/>
            <person name="Elcheninov A.G."/>
            <person name="Toschakov S.V."/>
            <person name="Kublanov I.V."/>
        </authorList>
    </citation>
    <scope>NUCLEOTIDE SEQUENCE</scope>
    <source>
        <strain evidence="12">3639Fd</strain>
    </source>
</reference>
<dbReference type="InterPro" id="IPR024086">
    <property type="entry name" value="GlmM_arc-type"/>
</dbReference>
<dbReference type="InterPro" id="IPR016055">
    <property type="entry name" value="A-D-PHexomutase_a/b/a-I/II/III"/>
</dbReference>
<dbReference type="GO" id="GO:0008966">
    <property type="term" value="F:phosphoglucosamine mutase activity"/>
    <property type="evidence" value="ECO:0007669"/>
    <property type="project" value="UniProtKB-EC"/>
</dbReference>
<feature type="domain" description="Alpha-D-phosphohexomutase alpha/beta/alpha" evidence="11">
    <location>
        <begin position="259"/>
        <end position="369"/>
    </location>
</feature>
<dbReference type="Gene3D" id="3.40.120.10">
    <property type="entry name" value="Alpha-D-Glucose-1,6-Bisphosphate, subunit A, domain 3"/>
    <property type="match status" value="3"/>
</dbReference>
<evidence type="ECO:0000256" key="3">
    <source>
        <dbReference type="ARBA" id="ARBA00022553"/>
    </source>
</evidence>
<dbReference type="PRINTS" id="PR00509">
    <property type="entry name" value="PGMPMM"/>
</dbReference>
<dbReference type="GO" id="GO:0000287">
    <property type="term" value="F:magnesium ion binding"/>
    <property type="evidence" value="ECO:0007669"/>
    <property type="project" value="InterPro"/>
</dbReference>
<gene>
    <name evidence="13" type="primary">glmM</name>
    <name evidence="13" type="ORF">C0188_00355</name>
    <name evidence="12" type="ORF">IOK49_06335</name>
</gene>
<dbReference type="PANTHER" id="PTHR43771:SF1">
    <property type="entry name" value="PHOSPHOMANNOMUTASE"/>
    <property type="match status" value="1"/>
</dbReference>
<evidence type="ECO:0000259" key="9">
    <source>
        <dbReference type="Pfam" id="PF02878"/>
    </source>
</evidence>
<comment type="similarity">
    <text evidence="2 7">Belongs to the phosphohexose mutase family.</text>
</comment>
<dbReference type="GO" id="GO:0005975">
    <property type="term" value="P:carbohydrate metabolic process"/>
    <property type="evidence" value="ECO:0007669"/>
    <property type="project" value="InterPro"/>
</dbReference>
<dbReference type="RefSeq" id="WP_014557541.1">
    <property type="nucleotide sequence ID" value="NZ_JADEZV010000005.1"/>
</dbReference>
<dbReference type="Pfam" id="PF00408">
    <property type="entry name" value="PGM_PMM_IV"/>
    <property type="match status" value="1"/>
</dbReference>
<keyword evidence="4 7" id="KW-0479">Metal-binding</keyword>
<feature type="domain" description="Alpha-D-phosphohexomutase alpha/beta/alpha" evidence="10">
    <location>
        <begin position="154"/>
        <end position="253"/>
    </location>
</feature>
<dbReference type="EC" id="5.4.2.10" evidence="12"/>
<feature type="domain" description="Alpha-D-phosphohexomutase alpha/beta/alpha" evidence="9">
    <location>
        <begin position="3"/>
        <end position="131"/>
    </location>
</feature>
<dbReference type="InterPro" id="IPR036900">
    <property type="entry name" value="A-D-PHexomutase_C_sf"/>
</dbReference>
<comment type="cofactor">
    <cofactor evidence="1">
        <name>Mg(2+)</name>
        <dbReference type="ChEBI" id="CHEBI:18420"/>
    </cofactor>
</comment>
<dbReference type="NCBIfam" id="TIGR03990">
    <property type="entry name" value="Arch_GlmM"/>
    <property type="match status" value="1"/>
</dbReference>
<evidence type="ECO:0000256" key="1">
    <source>
        <dbReference type="ARBA" id="ARBA00001946"/>
    </source>
</evidence>
<sequence>MGKIFGTDGIRLKVKNELQAEFLVKISQAICEEFGERSVFLLGRDVRYGGELIRHAIISGFLTSGCRVYDAGLITTPALQYVIKNEGFFDGGVMITASHNPPEYNGIKVIDSDGIEIPREKENEIEKIYLENRISGKISSEEKFFIPKYPDPLDKYLEGILDNVDDEIIKRRNFKVVVDGANSVGSLVIPKLVKLLGGKPISLNSHLDPDFSGRLPEPTPETLFDTSNVVKAVNADLGIAVDGDADRSIFLDEFGNVLWGDKTAVILSIYLSEKNPELPKKVYTGISSSYFIEELLKKRGIDVIWMKVGSVDIARKLKKEGGLLGFEENGGIMYPKHQYVRDAGMALALMLEVMSAERKKISELYSIYPKTYTIKTKYSIDISKAKEIIEKIKNCYRSYPMIDIDGVKVLQEDSWFLVRPSGTEPVLRVMVESKIQNKEKLILKELEKIILG</sequence>
<evidence type="ECO:0000256" key="7">
    <source>
        <dbReference type="RuleBase" id="RU004326"/>
    </source>
</evidence>
<dbReference type="SUPFAM" id="SSF53738">
    <property type="entry name" value="Phosphoglucomutase, first 3 domains"/>
    <property type="match status" value="3"/>
</dbReference>
<dbReference type="InterPro" id="IPR005844">
    <property type="entry name" value="A-D-PHexomutase_a/b/a-I"/>
</dbReference>
<evidence type="ECO:0000259" key="11">
    <source>
        <dbReference type="Pfam" id="PF02880"/>
    </source>
</evidence>
<dbReference type="InterPro" id="IPR005841">
    <property type="entry name" value="Alpha-D-phosphohexomutase_SF"/>
</dbReference>
<name>A0A2J6N465_9CREN</name>
<dbReference type="CDD" id="cd03087">
    <property type="entry name" value="PGM_like1"/>
    <property type="match status" value="1"/>
</dbReference>
<keyword evidence="3" id="KW-0597">Phosphoprotein</keyword>
<evidence type="ECO:0000256" key="4">
    <source>
        <dbReference type="ARBA" id="ARBA00022723"/>
    </source>
</evidence>
<dbReference type="PROSITE" id="PS00710">
    <property type="entry name" value="PGM_PMM"/>
    <property type="match status" value="1"/>
</dbReference>
<accession>A0A2J6N465</accession>
<keyword evidence="6 12" id="KW-0413">Isomerase</keyword>
<dbReference type="OMA" id="SHNAMPD"/>
<proteinExistence type="inferred from homology"/>
<protein>
    <submittedName>
        <fullName evidence="13">Phosphoglucosamine mutase</fullName>
        <ecNumber evidence="12">5.4.2.10</ecNumber>
    </submittedName>
</protein>
<organism evidence="13 14">
    <name type="scientific">Fervidicoccus fontis</name>
    <dbReference type="NCBI Taxonomy" id="683846"/>
    <lineage>
        <taxon>Archaea</taxon>
        <taxon>Thermoproteota</taxon>
        <taxon>Thermoprotei</taxon>
        <taxon>Fervidicoccales</taxon>
        <taxon>Fervidicoccaceae</taxon>
        <taxon>Fervidicoccus</taxon>
    </lineage>
</organism>
<evidence type="ECO:0000259" key="8">
    <source>
        <dbReference type="Pfam" id="PF00408"/>
    </source>
</evidence>
<evidence type="ECO:0000313" key="14">
    <source>
        <dbReference type="Proteomes" id="UP000237153"/>
    </source>
</evidence>
<keyword evidence="5 7" id="KW-0460">Magnesium</keyword>
<dbReference type="AlphaFoldDB" id="A0A2J6N465"/>
<dbReference type="InterPro" id="IPR005845">
    <property type="entry name" value="A-D-PHexomutase_a/b/a-II"/>
</dbReference>
<dbReference type="Gene3D" id="3.30.310.50">
    <property type="entry name" value="Alpha-D-phosphohexomutase, C-terminal domain"/>
    <property type="match status" value="1"/>
</dbReference>
<reference evidence="13 14" key="1">
    <citation type="submission" date="2018-01" db="EMBL/GenBank/DDBJ databases">
        <title>Metagenomic assembled genomes from two thermal pools in the Uzon Caldera, Kamchatka, Russia.</title>
        <authorList>
            <person name="Wilkins L."/>
            <person name="Ettinger C."/>
        </authorList>
    </citation>
    <scope>NUCLEOTIDE SEQUENCE [LARGE SCALE GENOMIC DNA]</scope>
    <source>
        <strain evidence="13">ZAV-06</strain>
    </source>
</reference>